<sequence>MPNSFSISEAQLVSSWVTTIFWSFFLITFVKCLRALLLDEWRTDFQPRSAINWSMVAVSVSFFVFGTLDVVLGFYHNIKAFILYTGPGGSDGEFTKLSDWVNVMKGVNLLMQTLIGDGVLIYRLWVVYSRSWKVIALPILLWLSTGALAGRILFGEITTATGTVRNSNIKEFTIPLWICTIVLNITATSFLVYRIIRVDRENSQNGVLSFGSNVSPPHARKKRSRLQRIIFIIVESGLMYTFITFITVIVSNSNARYITSDVEVQVVGIAFNLIIIRVADRGASDKSLYTTGLEFGTQSTARRPMDKGKGLTNGIHVHLVGVSEAEKNNGPTTDIEYGRTASSSSHEVVAL</sequence>
<feature type="transmembrane region" description="Helical" evidence="2">
    <location>
        <begin position="229"/>
        <end position="250"/>
    </location>
</feature>
<dbReference type="HOGENOM" id="CLU_044614_1_0_1"/>
<keyword evidence="2" id="KW-1133">Transmembrane helix</keyword>
<name>A0A067S746_GALM3</name>
<dbReference type="Proteomes" id="UP000027222">
    <property type="component" value="Unassembled WGS sequence"/>
</dbReference>
<feature type="transmembrane region" description="Helical" evidence="2">
    <location>
        <begin position="50"/>
        <end position="75"/>
    </location>
</feature>
<dbReference type="AlphaFoldDB" id="A0A067S746"/>
<accession>A0A067S746</accession>
<feature type="region of interest" description="Disordered" evidence="1">
    <location>
        <begin position="326"/>
        <end position="351"/>
    </location>
</feature>
<keyword evidence="4" id="KW-1185">Reference proteome</keyword>
<dbReference type="OrthoDB" id="3357408at2759"/>
<evidence type="ECO:0000313" key="3">
    <source>
        <dbReference type="EMBL" id="KDR66675.1"/>
    </source>
</evidence>
<evidence type="ECO:0000256" key="2">
    <source>
        <dbReference type="SAM" id="Phobius"/>
    </source>
</evidence>
<feature type="transmembrane region" description="Helical" evidence="2">
    <location>
        <begin position="20"/>
        <end position="38"/>
    </location>
</feature>
<dbReference type="EMBL" id="KL142421">
    <property type="protein sequence ID" value="KDR66675.1"/>
    <property type="molecule type" value="Genomic_DNA"/>
</dbReference>
<feature type="transmembrane region" description="Helical" evidence="2">
    <location>
        <begin position="174"/>
        <end position="196"/>
    </location>
</feature>
<feature type="transmembrane region" description="Helical" evidence="2">
    <location>
        <begin position="109"/>
        <end position="128"/>
    </location>
</feature>
<evidence type="ECO:0000313" key="4">
    <source>
        <dbReference type="Proteomes" id="UP000027222"/>
    </source>
</evidence>
<protein>
    <recommendedName>
        <fullName evidence="5">G-protein coupled receptors family 1 profile domain-containing protein</fullName>
    </recommendedName>
</protein>
<feature type="transmembrane region" description="Helical" evidence="2">
    <location>
        <begin position="135"/>
        <end position="154"/>
    </location>
</feature>
<feature type="compositionally biased region" description="Polar residues" evidence="1">
    <location>
        <begin position="340"/>
        <end position="351"/>
    </location>
</feature>
<evidence type="ECO:0000256" key="1">
    <source>
        <dbReference type="SAM" id="MobiDB-lite"/>
    </source>
</evidence>
<organism evidence="3 4">
    <name type="scientific">Galerina marginata (strain CBS 339.88)</name>
    <dbReference type="NCBI Taxonomy" id="685588"/>
    <lineage>
        <taxon>Eukaryota</taxon>
        <taxon>Fungi</taxon>
        <taxon>Dikarya</taxon>
        <taxon>Basidiomycota</taxon>
        <taxon>Agaricomycotina</taxon>
        <taxon>Agaricomycetes</taxon>
        <taxon>Agaricomycetidae</taxon>
        <taxon>Agaricales</taxon>
        <taxon>Agaricineae</taxon>
        <taxon>Strophariaceae</taxon>
        <taxon>Galerina</taxon>
    </lineage>
</organism>
<gene>
    <name evidence="3" type="ORF">GALMADRAFT_147729</name>
</gene>
<keyword evidence="2" id="KW-0812">Transmembrane</keyword>
<proteinExistence type="predicted"/>
<evidence type="ECO:0008006" key="5">
    <source>
        <dbReference type="Google" id="ProtNLM"/>
    </source>
</evidence>
<keyword evidence="2" id="KW-0472">Membrane</keyword>
<reference evidence="4" key="1">
    <citation type="journal article" date="2014" name="Proc. Natl. Acad. Sci. U.S.A.">
        <title>Extensive sampling of basidiomycete genomes demonstrates inadequacy of the white-rot/brown-rot paradigm for wood decay fungi.</title>
        <authorList>
            <person name="Riley R."/>
            <person name="Salamov A.A."/>
            <person name="Brown D.W."/>
            <person name="Nagy L.G."/>
            <person name="Floudas D."/>
            <person name="Held B.W."/>
            <person name="Levasseur A."/>
            <person name="Lombard V."/>
            <person name="Morin E."/>
            <person name="Otillar R."/>
            <person name="Lindquist E.A."/>
            <person name="Sun H."/>
            <person name="LaButti K.M."/>
            <person name="Schmutz J."/>
            <person name="Jabbour D."/>
            <person name="Luo H."/>
            <person name="Baker S.E."/>
            <person name="Pisabarro A.G."/>
            <person name="Walton J.D."/>
            <person name="Blanchette R.A."/>
            <person name="Henrissat B."/>
            <person name="Martin F."/>
            <person name="Cullen D."/>
            <person name="Hibbett D.S."/>
            <person name="Grigoriev I.V."/>
        </authorList>
    </citation>
    <scope>NUCLEOTIDE SEQUENCE [LARGE SCALE GENOMIC DNA]</scope>
    <source>
        <strain evidence="4">CBS 339.88</strain>
    </source>
</reference>